<name>A0A1M4W3T4_9CLOT</name>
<evidence type="ECO:0000313" key="10">
    <source>
        <dbReference type="Proteomes" id="UP000184423"/>
    </source>
</evidence>
<dbReference type="CDD" id="cd03392">
    <property type="entry name" value="PAP2_like_2"/>
    <property type="match status" value="1"/>
</dbReference>
<dbReference type="GO" id="GO:0005886">
    <property type="term" value="C:plasma membrane"/>
    <property type="evidence" value="ECO:0007669"/>
    <property type="project" value="UniProtKB-SubCell"/>
</dbReference>
<dbReference type="PANTHER" id="PTHR14969:SF62">
    <property type="entry name" value="DECAPRENYLPHOSPHORYL-5-PHOSPHORIBOSE PHOSPHATASE RV3807C-RELATED"/>
    <property type="match status" value="1"/>
</dbReference>
<dbReference type="GO" id="GO:0016787">
    <property type="term" value="F:hydrolase activity"/>
    <property type="evidence" value="ECO:0007669"/>
    <property type="project" value="UniProtKB-KW"/>
</dbReference>
<dbReference type="SMART" id="SM00014">
    <property type="entry name" value="acidPPc"/>
    <property type="match status" value="1"/>
</dbReference>
<keyword evidence="4" id="KW-0378">Hydrolase</keyword>
<protein>
    <submittedName>
        <fullName evidence="9">Undecaprenyl-diphosphatase</fullName>
    </submittedName>
</protein>
<evidence type="ECO:0000259" key="8">
    <source>
        <dbReference type="SMART" id="SM00014"/>
    </source>
</evidence>
<dbReference type="InterPro" id="IPR000326">
    <property type="entry name" value="PAP2/HPO"/>
</dbReference>
<dbReference type="InterPro" id="IPR036938">
    <property type="entry name" value="PAP2/HPO_sf"/>
</dbReference>
<feature type="transmembrane region" description="Helical" evidence="7">
    <location>
        <begin position="152"/>
        <end position="172"/>
    </location>
</feature>
<dbReference type="RefSeq" id="WP_027308828.1">
    <property type="nucleotide sequence ID" value="NZ_FQVG01000015.1"/>
</dbReference>
<comment type="subcellular location">
    <subcellularLocation>
        <location evidence="1">Cell membrane</location>
        <topology evidence="1">Multi-pass membrane protein</topology>
    </subcellularLocation>
</comment>
<organism evidence="9 10">
    <name type="scientific">Caloramator proteoclasticus DSM 10124</name>
    <dbReference type="NCBI Taxonomy" id="1121262"/>
    <lineage>
        <taxon>Bacteria</taxon>
        <taxon>Bacillati</taxon>
        <taxon>Bacillota</taxon>
        <taxon>Clostridia</taxon>
        <taxon>Eubacteriales</taxon>
        <taxon>Clostridiaceae</taxon>
        <taxon>Caloramator</taxon>
    </lineage>
</organism>
<evidence type="ECO:0000256" key="2">
    <source>
        <dbReference type="ARBA" id="ARBA00022475"/>
    </source>
</evidence>
<feature type="transmembrane region" description="Helical" evidence="7">
    <location>
        <begin position="115"/>
        <end position="140"/>
    </location>
</feature>
<feature type="transmembrane region" description="Helical" evidence="7">
    <location>
        <begin position="34"/>
        <end position="54"/>
    </location>
</feature>
<gene>
    <name evidence="9" type="ORF">SAMN02746091_01050</name>
</gene>
<evidence type="ECO:0000256" key="7">
    <source>
        <dbReference type="SAM" id="Phobius"/>
    </source>
</evidence>
<dbReference type="Pfam" id="PF01569">
    <property type="entry name" value="PAP2"/>
    <property type="match status" value="1"/>
</dbReference>
<dbReference type="PANTHER" id="PTHR14969">
    <property type="entry name" value="SPHINGOSINE-1-PHOSPHATE PHOSPHOHYDROLASE"/>
    <property type="match status" value="1"/>
</dbReference>
<keyword evidence="6 7" id="KW-0472">Membrane</keyword>
<dbReference type="AlphaFoldDB" id="A0A1M4W3T4"/>
<sequence length="173" mass="19831">MKRVKSFIFENDIRILYAFNIIYKRKLFDKLMPIVTHLGGPVFTIMMPVLLMLFGNAYLKECGKNCLISLSTSHICVHFIKKAFSRQRPCWIIKDFSTFNIELKDYSFPSGHTTAAFSVFTTLAFFLPHLSFLFISLALLVGLSRVYLGVHYPTDVLAGMFIGSLFSYITFII</sequence>
<keyword evidence="5 7" id="KW-1133">Transmembrane helix</keyword>
<accession>A0A1M4W3T4</accession>
<evidence type="ECO:0000256" key="5">
    <source>
        <dbReference type="ARBA" id="ARBA00022989"/>
    </source>
</evidence>
<reference evidence="10" key="1">
    <citation type="submission" date="2016-11" db="EMBL/GenBank/DDBJ databases">
        <authorList>
            <person name="Varghese N."/>
            <person name="Submissions S."/>
        </authorList>
    </citation>
    <scope>NUCLEOTIDE SEQUENCE [LARGE SCALE GENOMIC DNA]</scope>
    <source>
        <strain evidence="10">DSM 10124</strain>
    </source>
</reference>
<evidence type="ECO:0000256" key="4">
    <source>
        <dbReference type="ARBA" id="ARBA00022801"/>
    </source>
</evidence>
<proteinExistence type="predicted"/>
<dbReference type="EMBL" id="FQVG01000015">
    <property type="protein sequence ID" value="SHE75869.1"/>
    <property type="molecule type" value="Genomic_DNA"/>
</dbReference>
<evidence type="ECO:0000256" key="6">
    <source>
        <dbReference type="ARBA" id="ARBA00023136"/>
    </source>
</evidence>
<dbReference type="Gene3D" id="1.20.144.10">
    <property type="entry name" value="Phosphatidic acid phosphatase type 2/haloperoxidase"/>
    <property type="match status" value="1"/>
</dbReference>
<keyword evidence="3 7" id="KW-0812">Transmembrane</keyword>
<dbReference type="SUPFAM" id="SSF48317">
    <property type="entry name" value="Acid phosphatase/Vanadium-dependent haloperoxidase"/>
    <property type="match status" value="1"/>
</dbReference>
<feature type="domain" description="Phosphatidic acid phosphatase type 2/haloperoxidase" evidence="8">
    <location>
        <begin position="61"/>
        <end position="171"/>
    </location>
</feature>
<keyword evidence="2" id="KW-1003">Cell membrane</keyword>
<keyword evidence="10" id="KW-1185">Reference proteome</keyword>
<evidence type="ECO:0000256" key="3">
    <source>
        <dbReference type="ARBA" id="ARBA00022692"/>
    </source>
</evidence>
<evidence type="ECO:0000256" key="1">
    <source>
        <dbReference type="ARBA" id="ARBA00004651"/>
    </source>
</evidence>
<dbReference type="Proteomes" id="UP000184423">
    <property type="component" value="Unassembled WGS sequence"/>
</dbReference>
<evidence type="ECO:0000313" key="9">
    <source>
        <dbReference type="EMBL" id="SHE75869.1"/>
    </source>
</evidence>